<feature type="transmembrane region" description="Helical" evidence="1">
    <location>
        <begin position="129"/>
        <end position="151"/>
    </location>
</feature>
<keyword evidence="1" id="KW-1133">Transmembrane helix</keyword>
<dbReference type="Pfam" id="PF10110">
    <property type="entry name" value="GPDPase_memb"/>
    <property type="match status" value="1"/>
</dbReference>
<dbReference type="PROSITE" id="PS51704">
    <property type="entry name" value="GP_PDE"/>
    <property type="match status" value="1"/>
</dbReference>
<feature type="transmembrane region" description="Helical" evidence="1">
    <location>
        <begin position="20"/>
        <end position="42"/>
    </location>
</feature>
<name>A0A1I4P428_9RHOB</name>
<dbReference type="STRING" id="254406.SAMN04488042_10563"/>
<keyword evidence="4" id="KW-1185">Reference proteome</keyword>
<accession>A0A1I4P428</accession>
<evidence type="ECO:0000313" key="3">
    <source>
        <dbReference type="EMBL" id="SFM22287.1"/>
    </source>
</evidence>
<dbReference type="PANTHER" id="PTHR46211:SF8">
    <property type="entry name" value="PHOSPHODIESTERASE"/>
    <property type="match status" value="1"/>
</dbReference>
<dbReference type="AlphaFoldDB" id="A0A1I4P428"/>
<evidence type="ECO:0000313" key="4">
    <source>
        <dbReference type="Proteomes" id="UP000199144"/>
    </source>
</evidence>
<dbReference type="GO" id="GO:0006629">
    <property type="term" value="P:lipid metabolic process"/>
    <property type="evidence" value="ECO:0007669"/>
    <property type="project" value="InterPro"/>
</dbReference>
<feature type="transmembrane region" description="Helical" evidence="1">
    <location>
        <begin position="223"/>
        <end position="247"/>
    </location>
</feature>
<dbReference type="Proteomes" id="UP000199144">
    <property type="component" value="Unassembled WGS sequence"/>
</dbReference>
<keyword evidence="1" id="KW-0472">Membrane</keyword>
<evidence type="ECO:0000256" key="1">
    <source>
        <dbReference type="SAM" id="Phobius"/>
    </source>
</evidence>
<dbReference type="RefSeq" id="WP_165610077.1">
    <property type="nucleotide sequence ID" value="NZ_FOTQ01000005.1"/>
</dbReference>
<sequence>MTESIREVLAAFSAAWQLRWRLLAVHVAFNAVLAVILVPLMALTVRLALWFAGQPALSDFDIAFFLLSPVGFLCFLIIAGLAVFIYVLDVACMMALAGRSRNKGRVTGLDGLWEILPQAPRLIDLGARLTLRVLVLCLPFVVVAGGLYLLWLTEYDINYYLSNKPPEFMRAVVVIGAVLAVMALVLLRALIGWALILPLVLFDGVRPRDAFVQSRQRMRGKAFTLLSNILIWLGISFILSAVLLGVVGALADLILPMMGDSLRRIAAVLLVFGGLGALANLLVVTLTTGALAVILMTLAQWPERLATSKAALPRGLLIGTLVAVAAAAVFSVLGLVDLARVKADPNVQIIAHRGAAGSRPENTMAAFEKALEDGTDWIELDVQESAEGEVIVVHDSDFMKIAGVNLKAWDATAADLADIDIGGWFDPAYADQRTPLLRDALILAKGKAGVVIELKYYGHDEKLEERVAGIVEELEMQDQVRIMSLKYGAIQKMRALRPDWNMGLLATASLGRMWELDVDFLAVNQAAASHRMVRETRKAGKELFVWTVNDALSMSHMVSLGVSGLITDEPALARQVLSERRDLNTIERMIIGLAGSIGLDVENRSYRDESP</sequence>
<feature type="transmembrane region" description="Helical" evidence="1">
    <location>
        <begin position="267"/>
        <end position="295"/>
    </location>
</feature>
<feature type="transmembrane region" description="Helical" evidence="1">
    <location>
        <begin position="171"/>
        <end position="202"/>
    </location>
</feature>
<dbReference type="InterPro" id="IPR018476">
    <property type="entry name" value="GlyceroP-diester-Pdiesterase_M"/>
</dbReference>
<evidence type="ECO:0000259" key="2">
    <source>
        <dbReference type="PROSITE" id="PS51704"/>
    </source>
</evidence>
<gene>
    <name evidence="3" type="ORF">SAMN04488042_10563</name>
</gene>
<dbReference type="Gene3D" id="3.20.20.190">
    <property type="entry name" value="Phosphatidylinositol (PI) phosphodiesterase"/>
    <property type="match status" value="1"/>
</dbReference>
<feature type="domain" description="GP-PDE" evidence="2">
    <location>
        <begin position="347"/>
        <end position="577"/>
    </location>
</feature>
<feature type="transmembrane region" description="Helical" evidence="1">
    <location>
        <begin position="62"/>
        <end position="95"/>
    </location>
</feature>
<dbReference type="InterPro" id="IPR017946">
    <property type="entry name" value="PLC-like_Pdiesterase_TIM-brl"/>
</dbReference>
<dbReference type="InterPro" id="IPR030395">
    <property type="entry name" value="GP_PDE_dom"/>
</dbReference>
<reference evidence="3 4" key="1">
    <citation type="submission" date="2016-10" db="EMBL/GenBank/DDBJ databases">
        <authorList>
            <person name="de Groot N.N."/>
        </authorList>
    </citation>
    <scope>NUCLEOTIDE SEQUENCE [LARGE SCALE GENOMIC DNA]</scope>
    <source>
        <strain evidence="3 4">DSM 15283</strain>
    </source>
</reference>
<proteinExistence type="predicted"/>
<feature type="transmembrane region" description="Helical" evidence="1">
    <location>
        <begin position="316"/>
        <end position="336"/>
    </location>
</feature>
<dbReference type="Pfam" id="PF03009">
    <property type="entry name" value="GDPD"/>
    <property type="match status" value="1"/>
</dbReference>
<keyword evidence="1" id="KW-0812">Transmembrane</keyword>
<organism evidence="3 4">
    <name type="scientific">Shimia aestuarii</name>
    <dbReference type="NCBI Taxonomy" id="254406"/>
    <lineage>
        <taxon>Bacteria</taxon>
        <taxon>Pseudomonadati</taxon>
        <taxon>Pseudomonadota</taxon>
        <taxon>Alphaproteobacteria</taxon>
        <taxon>Rhodobacterales</taxon>
        <taxon>Roseobacteraceae</taxon>
    </lineage>
</organism>
<dbReference type="PANTHER" id="PTHR46211">
    <property type="entry name" value="GLYCEROPHOSPHORYL DIESTER PHOSPHODIESTERASE"/>
    <property type="match status" value="1"/>
</dbReference>
<dbReference type="GO" id="GO:0008081">
    <property type="term" value="F:phosphoric diester hydrolase activity"/>
    <property type="evidence" value="ECO:0007669"/>
    <property type="project" value="InterPro"/>
</dbReference>
<dbReference type="SUPFAM" id="SSF51695">
    <property type="entry name" value="PLC-like phosphodiesterases"/>
    <property type="match status" value="1"/>
</dbReference>
<protein>
    <submittedName>
        <fullName evidence="3">Glycerophosphoryl diester phosphodiesterase</fullName>
    </submittedName>
</protein>
<dbReference type="EMBL" id="FOTQ01000005">
    <property type="protein sequence ID" value="SFM22287.1"/>
    <property type="molecule type" value="Genomic_DNA"/>
</dbReference>